<evidence type="ECO:0000313" key="1">
    <source>
        <dbReference type="EMBL" id="TCP23785.1"/>
    </source>
</evidence>
<dbReference type="RefSeq" id="WP_132747190.1">
    <property type="nucleotide sequence ID" value="NZ_SLXK01000028.1"/>
</dbReference>
<proteinExistence type="predicted"/>
<sequence length="126" mass="13451">MSSLFNDGCGCSGKTESANTKCKGCVCELLAQLDDRRVSDFCTNGGRQRLLIKNKGAAQPVSLDGTGVPTEFTLENFDRDNCCAVFSFEMMTGTSPVTTVRRTFIEDCRSIAGIACLGEEGTTGTL</sequence>
<dbReference type="EMBL" id="SLXK01000028">
    <property type="protein sequence ID" value="TCP23785.1"/>
    <property type="molecule type" value="Genomic_DNA"/>
</dbReference>
<accession>A0A4R2NR26</accession>
<organism evidence="1 2">
    <name type="scientific">Scopulibacillus darangshiensis</name>
    <dbReference type="NCBI Taxonomy" id="442528"/>
    <lineage>
        <taxon>Bacteria</taxon>
        <taxon>Bacillati</taxon>
        <taxon>Bacillota</taxon>
        <taxon>Bacilli</taxon>
        <taxon>Bacillales</taxon>
        <taxon>Sporolactobacillaceae</taxon>
        <taxon>Scopulibacillus</taxon>
    </lineage>
</organism>
<reference evidence="1 2" key="1">
    <citation type="submission" date="2019-03" db="EMBL/GenBank/DDBJ databases">
        <title>Genomic Encyclopedia of Type Strains, Phase IV (KMG-IV): sequencing the most valuable type-strain genomes for metagenomic binning, comparative biology and taxonomic classification.</title>
        <authorList>
            <person name="Goeker M."/>
        </authorList>
    </citation>
    <scope>NUCLEOTIDE SEQUENCE [LARGE SCALE GENOMIC DNA]</scope>
    <source>
        <strain evidence="1 2">DSM 19377</strain>
    </source>
</reference>
<evidence type="ECO:0008006" key="3">
    <source>
        <dbReference type="Google" id="ProtNLM"/>
    </source>
</evidence>
<evidence type="ECO:0000313" key="2">
    <source>
        <dbReference type="Proteomes" id="UP000295416"/>
    </source>
</evidence>
<dbReference type="AlphaFoldDB" id="A0A4R2NR26"/>
<protein>
    <recommendedName>
        <fullName evidence="3">Spore coat protein Z</fullName>
    </recommendedName>
</protein>
<comment type="caution">
    <text evidence="1">The sequence shown here is derived from an EMBL/GenBank/DDBJ whole genome shotgun (WGS) entry which is preliminary data.</text>
</comment>
<name>A0A4R2NR26_9BACL</name>
<dbReference type="Proteomes" id="UP000295416">
    <property type="component" value="Unassembled WGS sequence"/>
</dbReference>
<gene>
    <name evidence="1" type="ORF">EV207_1288</name>
</gene>
<keyword evidence="2" id="KW-1185">Reference proteome</keyword>
<dbReference type="OrthoDB" id="2942502at2"/>